<dbReference type="InterPro" id="IPR011124">
    <property type="entry name" value="Znf_CW"/>
</dbReference>
<dbReference type="PANTHER" id="PTHR34053">
    <property type="entry name" value="PROTEIN ULTRAPETALA 1"/>
    <property type="match status" value="1"/>
</dbReference>
<evidence type="ECO:0000256" key="1">
    <source>
        <dbReference type="ARBA" id="ARBA00022723"/>
    </source>
</evidence>
<dbReference type="GO" id="GO:0008270">
    <property type="term" value="F:zinc ion binding"/>
    <property type="evidence" value="ECO:0007669"/>
    <property type="project" value="UniProtKB-KW"/>
</dbReference>
<feature type="region of interest" description="Disordered" evidence="4">
    <location>
        <begin position="320"/>
        <end position="438"/>
    </location>
</feature>
<gene>
    <name evidence="6" type="ORF">KFL_006500010</name>
</gene>
<dbReference type="AlphaFoldDB" id="A0A1Y1IPG6"/>
<dbReference type="Pfam" id="PF23292">
    <property type="entry name" value="SAND_ULT1"/>
    <property type="match status" value="1"/>
</dbReference>
<dbReference type="Pfam" id="PF23293">
    <property type="entry name" value="zf_ULT1"/>
    <property type="match status" value="1"/>
</dbReference>
<evidence type="ECO:0000259" key="5">
    <source>
        <dbReference type="PROSITE" id="PS51050"/>
    </source>
</evidence>
<organism evidence="6 7">
    <name type="scientific">Klebsormidium nitens</name>
    <name type="common">Green alga</name>
    <name type="synonym">Ulothrix nitens</name>
    <dbReference type="NCBI Taxonomy" id="105231"/>
    <lineage>
        <taxon>Eukaryota</taxon>
        <taxon>Viridiplantae</taxon>
        <taxon>Streptophyta</taxon>
        <taxon>Klebsormidiophyceae</taxon>
        <taxon>Klebsormidiales</taxon>
        <taxon>Klebsormidiaceae</taxon>
        <taxon>Klebsormidium</taxon>
    </lineage>
</organism>
<accession>A0A1Y1IPG6</accession>
<evidence type="ECO:0000256" key="4">
    <source>
        <dbReference type="SAM" id="MobiDB-lite"/>
    </source>
</evidence>
<keyword evidence="1" id="KW-0479">Metal-binding</keyword>
<keyword evidence="7" id="KW-1185">Reference proteome</keyword>
<dbReference type="InterPro" id="IPR057012">
    <property type="entry name" value="ULT1/2_Znf"/>
</dbReference>
<feature type="domain" description="CW-type" evidence="5">
    <location>
        <begin position="591"/>
        <end position="650"/>
    </location>
</feature>
<dbReference type="PANTHER" id="PTHR34053:SF1">
    <property type="entry name" value="PROTEIN ULTRAPETALA 1"/>
    <property type="match status" value="1"/>
</dbReference>
<feature type="region of interest" description="Disordered" evidence="4">
    <location>
        <begin position="238"/>
        <end position="287"/>
    </location>
</feature>
<dbReference type="EMBL" id="DF237599">
    <property type="protein sequence ID" value="GAQ90507.1"/>
    <property type="molecule type" value="Genomic_DNA"/>
</dbReference>
<dbReference type="PROSITE" id="PS51050">
    <property type="entry name" value="ZF_CW"/>
    <property type="match status" value="1"/>
</dbReference>
<reference evidence="6 7" key="1">
    <citation type="journal article" date="2014" name="Nat. Commun.">
        <title>Klebsormidium flaccidum genome reveals primary factors for plant terrestrial adaptation.</title>
        <authorList>
            <person name="Hori K."/>
            <person name="Maruyama F."/>
            <person name="Fujisawa T."/>
            <person name="Togashi T."/>
            <person name="Yamamoto N."/>
            <person name="Seo M."/>
            <person name="Sato S."/>
            <person name="Yamada T."/>
            <person name="Mori H."/>
            <person name="Tajima N."/>
            <person name="Moriyama T."/>
            <person name="Ikeuchi M."/>
            <person name="Watanabe M."/>
            <person name="Wada H."/>
            <person name="Kobayashi K."/>
            <person name="Saito M."/>
            <person name="Masuda T."/>
            <person name="Sasaki-Sekimoto Y."/>
            <person name="Mashiguchi K."/>
            <person name="Awai K."/>
            <person name="Shimojima M."/>
            <person name="Masuda S."/>
            <person name="Iwai M."/>
            <person name="Nobusawa T."/>
            <person name="Narise T."/>
            <person name="Kondo S."/>
            <person name="Saito H."/>
            <person name="Sato R."/>
            <person name="Murakawa M."/>
            <person name="Ihara Y."/>
            <person name="Oshima-Yamada Y."/>
            <person name="Ohtaka K."/>
            <person name="Satoh M."/>
            <person name="Sonobe K."/>
            <person name="Ishii M."/>
            <person name="Ohtani R."/>
            <person name="Kanamori-Sato M."/>
            <person name="Honoki R."/>
            <person name="Miyazaki D."/>
            <person name="Mochizuki H."/>
            <person name="Umetsu J."/>
            <person name="Higashi K."/>
            <person name="Shibata D."/>
            <person name="Kamiya Y."/>
            <person name="Sato N."/>
            <person name="Nakamura Y."/>
            <person name="Tabata S."/>
            <person name="Ida S."/>
            <person name="Kurokawa K."/>
            <person name="Ohta H."/>
        </authorList>
    </citation>
    <scope>NUCLEOTIDE SEQUENCE [LARGE SCALE GENOMIC DNA]</scope>
    <source>
        <strain evidence="6 7">NIES-2285</strain>
    </source>
</reference>
<proteinExistence type="predicted"/>
<feature type="compositionally biased region" description="Basic and acidic residues" evidence="4">
    <location>
        <begin position="323"/>
        <end position="345"/>
    </location>
</feature>
<evidence type="ECO:0000256" key="2">
    <source>
        <dbReference type="ARBA" id="ARBA00022771"/>
    </source>
</evidence>
<keyword evidence="3" id="KW-0862">Zinc</keyword>
<feature type="compositionally biased region" description="Basic and acidic residues" evidence="4">
    <location>
        <begin position="398"/>
        <end position="409"/>
    </location>
</feature>
<dbReference type="InterPro" id="IPR057011">
    <property type="entry name" value="ULT1/2_SAND"/>
</dbReference>
<protein>
    <recommendedName>
        <fullName evidence="5">CW-type domain-containing protein</fullName>
    </recommendedName>
</protein>
<sequence>MASLHKEPLEMALARAFGEGGPLAEVYVGKMRFSKLILGICGKLERLKTFHADEIASIKKGFEEEKKELLGLTAAAKGQPTTARQVEAQPVAKTGVDEARLAGSAAEGRPGAESADVATLRGLQAQVAELRAELEACAAAQEESVTGIQVVAAQGARSGCPSCQAVKATVGAWRAANGLAGAGETVASAYAKLDLRDREALLAILDLEKAAPAAGPHDAPPVGDELTAEGLLERMTDASAEGVKLRGGSAGAERDARAADGDVDAGSSRSSDETWSYEEEQRGDSRGSAAVAQLAALSEALDAEAEALNLRLTAERGVVGAPERSDWAQEAKEARVRRAAAEARARGGKAKAASSKPLNEPSRPPSRLGRLPVKTARYSDSEYDFELEEAPPARKRPRPDSLRPLEERPSMPPLTPSPTWKLNAQPDWKPAGPSPRAVLGLASPQAARGGAGSLPTPRVTKALGGADFVRELDAFCKPKHGKDGPRFEGKLRIWKSGEVVMFCRCDACTAKHGPEGVGMSPVEFEVHAGRGATKKWRHSIWVAYPQLHGPPHESTIEKCEELNGGKNLTPVGLTAPGAATPRPPPPPPAMQRHADQLVQCKSCGKWRRFRRAVPSDFARAARAAADPDWKCADHYDASVASCHIPEERSSRNRRPGCEACYFSELGCAKCRDCTGCNYCRPAQPPEVELLE</sequence>
<keyword evidence="2" id="KW-0863">Zinc-finger</keyword>
<dbReference type="OrthoDB" id="660341at2759"/>
<evidence type="ECO:0000313" key="6">
    <source>
        <dbReference type="EMBL" id="GAQ90507.1"/>
    </source>
</evidence>
<dbReference type="Proteomes" id="UP000054558">
    <property type="component" value="Unassembled WGS sequence"/>
</dbReference>
<name>A0A1Y1IPG6_KLENI</name>
<dbReference type="InterPro" id="IPR020533">
    <property type="entry name" value="Developmental_reg_ULTRAPETALA"/>
</dbReference>
<dbReference type="Gene3D" id="3.30.40.100">
    <property type="match status" value="1"/>
</dbReference>
<evidence type="ECO:0000256" key="3">
    <source>
        <dbReference type="ARBA" id="ARBA00022833"/>
    </source>
</evidence>
<evidence type="ECO:0000313" key="7">
    <source>
        <dbReference type="Proteomes" id="UP000054558"/>
    </source>
</evidence>